<feature type="domain" description="Potassium channel" evidence="12">
    <location>
        <begin position="489"/>
        <end position="562"/>
    </location>
</feature>
<dbReference type="RefSeq" id="XP_013759594.1">
    <property type="nucleotide sequence ID" value="XM_013904140.1"/>
</dbReference>
<keyword evidence="3 8" id="KW-0812">Transmembrane</keyword>
<feature type="region of interest" description="Disordered" evidence="9">
    <location>
        <begin position="606"/>
        <end position="635"/>
    </location>
</feature>
<dbReference type="InterPro" id="IPR000008">
    <property type="entry name" value="C2_dom"/>
</dbReference>
<dbReference type="GO" id="GO:0022841">
    <property type="term" value="F:potassium ion leak channel activity"/>
    <property type="evidence" value="ECO:0007669"/>
    <property type="project" value="TreeGrafter"/>
</dbReference>
<dbReference type="Pfam" id="PF00168">
    <property type="entry name" value="C2"/>
    <property type="match status" value="1"/>
</dbReference>
<evidence type="ECO:0000256" key="1">
    <source>
        <dbReference type="ARBA" id="ARBA00004141"/>
    </source>
</evidence>
<feature type="transmembrane region" description="Helical" evidence="10">
    <location>
        <begin position="185"/>
        <end position="203"/>
    </location>
</feature>
<feature type="compositionally biased region" description="Low complexity" evidence="9">
    <location>
        <begin position="657"/>
        <end position="673"/>
    </location>
</feature>
<evidence type="ECO:0000256" key="5">
    <source>
        <dbReference type="ARBA" id="ARBA00023065"/>
    </source>
</evidence>
<evidence type="ECO:0000313" key="14">
    <source>
        <dbReference type="Proteomes" id="UP000054408"/>
    </source>
</evidence>
<evidence type="ECO:0000256" key="10">
    <source>
        <dbReference type="SAM" id="Phobius"/>
    </source>
</evidence>
<dbReference type="GO" id="GO:0005886">
    <property type="term" value="C:plasma membrane"/>
    <property type="evidence" value="ECO:0007669"/>
    <property type="project" value="TreeGrafter"/>
</dbReference>
<evidence type="ECO:0000256" key="7">
    <source>
        <dbReference type="ARBA" id="ARBA00023303"/>
    </source>
</evidence>
<dbReference type="GeneID" id="25563264"/>
<dbReference type="OrthoDB" id="297496at2759"/>
<comment type="subcellular location">
    <subcellularLocation>
        <location evidence="1">Membrane</location>
        <topology evidence="1">Multi-pass membrane protein</topology>
    </subcellularLocation>
</comment>
<evidence type="ECO:0000256" key="3">
    <source>
        <dbReference type="ARBA" id="ARBA00022692"/>
    </source>
</evidence>
<dbReference type="AlphaFoldDB" id="A0A0L0D5A3"/>
<feature type="transmembrane region" description="Helical" evidence="10">
    <location>
        <begin position="482"/>
        <end position="503"/>
    </location>
</feature>
<dbReference type="InterPro" id="IPR035892">
    <property type="entry name" value="C2_domain_sf"/>
</dbReference>
<dbReference type="CDD" id="cd00030">
    <property type="entry name" value="C2"/>
    <property type="match status" value="1"/>
</dbReference>
<dbReference type="InterPro" id="IPR013099">
    <property type="entry name" value="K_chnl_dom"/>
</dbReference>
<keyword evidence="14" id="KW-1185">Reference proteome</keyword>
<evidence type="ECO:0000259" key="12">
    <source>
        <dbReference type="Pfam" id="PF07885"/>
    </source>
</evidence>
<dbReference type="PANTHER" id="PTHR11003:SF345">
    <property type="entry name" value="TWIK FAMILY OF POTASSIUM CHANNELS PROTEIN 18"/>
    <property type="match status" value="1"/>
</dbReference>
<dbReference type="STRING" id="461836.A0A0L0D5A3"/>
<dbReference type="SUPFAM" id="SSF49562">
    <property type="entry name" value="C2 domain (Calcium/lipid-binding domain, CaLB)"/>
    <property type="match status" value="1"/>
</dbReference>
<keyword evidence="6 10" id="KW-0472">Membrane</keyword>
<sequence>MKAAMQVELSLTEFDDNATTPVATADHRRAFRKQRRQATRRELFRQSSAGDTVPVVHFTVMDYDRFTADDFIGSVQIPLGLVRRRWRTLSRPIIPDDHDLDNELLEELIRSSQLVVRLRWASAAKKTLQVQVVSAHSLPIMDRVHFHKLLSAALNFTKEAVLALILLGIVLATGAVVFSHTEGWTLFEGFYFAFIAISTTGYGDFAPTTKTGRAVFVPYALASVAVATYAISVVQHMTTAHVFRQSVNDKAGSHESISGRPLSDTVAYSLRFTEAKLRSSKLGKIHRKVDSWLARLPQGAKQTIFLIATITTFMSLGAVFMSQVEGWSFFEGLYFALVTTSTVGYGDFYPTKTSSRIFVMLFSLVGLGLMTTTVAFIAHSSVEKAVANATTAVNRKIRRWRTIHTEALLALNRRIINNEAAEPQVNDVVHALDSLDDGDEDGLLDNYDLDLEAPEDAGPLRGERGEGPSSSLDLLVQHLLKVLLSFIIFAVLCCAGGLVFYLLEDRDSIATYFESVYFCVVTLTTIGLGDVLVDNVNARIFLMVYIVFGLGVFVYAVTNLQKSSILAFEQGFRTVFVRYQKWQHAIYVREQALAARRGELSLDELESESDAAGMGAENRVLDRRPPSMPRSASTTVAAARTLDDLPAVQSGASLQPSVSRSTSRSTVGSSVTR</sequence>
<organism evidence="13 14">
    <name type="scientific">Thecamonas trahens ATCC 50062</name>
    <dbReference type="NCBI Taxonomy" id="461836"/>
    <lineage>
        <taxon>Eukaryota</taxon>
        <taxon>Apusozoa</taxon>
        <taxon>Apusomonadida</taxon>
        <taxon>Apusomonadidae</taxon>
        <taxon>Thecamonas</taxon>
    </lineage>
</organism>
<dbReference type="Proteomes" id="UP000054408">
    <property type="component" value="Unassembled WGS sequence"/>
</dbReference>
<dbReference type="EMBL" id="GL349446">
    <property type="protein sequence ID" value="KNC47251.1"/>
    <property type="molecule type" value="Genomic_DNA"/>
</dbReference>
<feature type="domain" description="Potassium channel" evidence="12">
    <location>
        <begin position="312"/>
        <end position="378"/>
    </location>
</feature>
<gene>
    <name evidence="13" type="ORF">AMSG_03680</name>
</gene>
<feature type="region of interest" description="Disordered" evidence="9">
    <location>
        <begin position="649"/>
        <end position="673"/>
    </location>
</feature>
<proteinExistence type="inferred from homology"/>
<evidence type="ECO:0000313" key="13">
    <source>
        <dbReference type="EMBL" id="KNC47251.1"/>
    </source>
</evidence>
<dbReference type="Pfam" id="PF07885">
    <property type="entry name" value="Ion_trans_2"/>
    <property type="match status" value="3"/>
</dbReference>
<comment type="similarity">
    <text evidence="8">Belongs to the two pore domain potassium channel (TC 1.A.1.8) family.</text>
</comment>
<feature type="transmembrane region" description="Helical" evidence="10">
    <location>
        <begin position="160"/>
        <end position="178"/>
    </location>
</feature>
<feature type="transmembrane region" description="Helical" evidence="10">
    <location>
        <begin position="327"/>
        <end position="345"/>
    </location>
</feature>
<feature type="transmembrane region" description="Helical" evidence="10">
    <location>
        <begin position="303"/>
        <end position="321"/>
    </location>
</feature>
<keyword evidence="4 10" id="KW-1133">Transmembrane helix</keyword>
<dbReference type="GO" id="GO:0015271">
    <property type="term" value="F:outward rectifier potassium channel activity"/>
    <property type="evidence" value="ECO:0007669"/>
    <property type="project" value="TreeGrafter"/>
</dbReference>
<dbReference type="SUPFAM" id="SSF81324">
    <property type="entry name" value="Voltage-gated potassium channels"/>
    <property type="match status" value="3"/>
</dbReference>
<feature type="domain" description="C2" evidence="11">
    <location>
        <begin position="54"/>
        <end position="81"/>
    </location>
</feature>
<dbReference type="GO" id="GO:0030322">
    <property type="term" value="P:stabilization of membrane potential"/>
    <property type="evidence" value="ECO:0007669"/>
    <property type="project" value="TreeGrafter"/>
</dbReference>
<feature type="transmembrane region" description="Helical" evidence="10">
    <location>
        <begin position="215"/>
        <end position="234"/>
    </location>
</feature>
<dbReference type="InterPro" id="IPR003280">
    <property type="entry name" value="2pore_dom_K_chnl"/>
</dbReference>
<evidence type="ECO:0000256" key="6">
    <source>
        <dbReference type="ARBA" id="ARBA00023136"/>
    </source>
</evidence>
<keyword evidence="5 8" id="KW-0406">Ion transport</keyword>
<feature type="transmembrane region" description="Helical" evidence="10">
    <location>
        <begin position="357"/>
        <end position="378"/>
    </location>
</feature>
<dbReference type="Gene3D" id="2.60.40.150">
    <property type="entry name" value="C2 domain"/>
    <property type="match status" value="1"/>
</dbReference>
<feature type="domain" description="Potassium channel" evidence="12">
    <location>
        <begin position="166"/>
        <end position="238"/>
    </location>
</feature>
<dbReference type="eggNOG" id="KOG1418">
    <property type="taxonomic scope" value="Eukaryota"/>
</dbReference>
<dbReference type="Gene3D" id="1.10.287.70">
    <property type="match status" value="3"/>
</dbReference>
<protein>
    <submittedName>
        <fullName evidence="13">Potassium channel</fullName>
    </submittedName>
</protein>
<reference evidence="13 14" key="1">
    <citation type="submission" date="2010-05" db="EMBL/GenBank/DDBJ databases">
        <title>The Genome Sequence of Thecamonas trahens ATCC 50062.</title>
        <authorList>
            <consortium name="The Broad Institute Genome Sequencing Platform"/>
            <person name="Russ C."/>
            <person name="Cuomo C."/>
            <person name="Shea T."/>
            <person name="Young S.K."/>
            <person name="Zeng Q."/>
            <person name="Koehrsen M."/>
            <person name="Haas B."/>
            <person name="Borodovsky M."/>
            <person name="Guigo R."/>
            <person name="Alvarado L."/>
            <person name="Berlin A."/>
            <person name="Bochicchio J."/>
            <person name="Borenstein D."/>
            <person name="Chapman S."/>
            <person name="Chen Z."/>
            <person name="Freedman E."/>
            <person name="Gellesch M."/>
            <person name="Goldberg J."/>
            <person name="Griggs A."/>
            <person name="Gujja S."/>
            <person name="Heilman E."/>
            <person name="Heiman D."/>
            <person name="Hepburn T."/>
            <person name="Howarth C."/>
            <person name="Jen D."/>
            <person name="Larson L."/>
            <person name="Mehta T."/>
            <person name="Park D."/>
            <person name="Pearson M."/>
            <person name="Roberts A."/>
            <person name="Saif S."/>
            <person name="Shenoy N."/>
            <person name="Sisk P."/>
            <person name="Stolte C."/>
            <person name="Sykes S."/>
            <person name="Thomson T."/>
            <person name="Walk T."/>
            <person name="White J."/>
            <person name="Yandava C."/>
            <person name="Burger G."/>
            <person name="Gray M.W."/>
            <person name="Holland P.W.H."/>
            <person name="King N."/>
            <person name="Lang F.B.F."/>
            <person name="Roger A.J."/>
            <person name="Ruiz-Trillo I."/>
            <person name="Lander E."/>
            <person name="Nusbaum C."/>
        </authorList>
    </citation>
    <scope>NUCLEOTIDE SEQUENCE [LARGE SCALE GENOMIC DNA]</scope>
    <source>
        <strain evidence="13 14">ATCC 50062</strain>
    </source>
</reference>
<evidence type="ECO:0000256" key="4">
    <source>
        <dbReference type="ARBA" id="ARBA00022989"/>
    </source>
</evidence>
<feature type="transmembrane region" description="Helical" evidence="10">
    <location>
        <begin position="515"/>
        <end position="533"/>
    </location>
</feature>
<evidence type="ECO:0000256" key="2">
    <source>
        <dbReference type="ARBA" id="ARBA00022448"/>
    </source>
</evidence>
<dbReference type="PANTHER" id="PTHR11003">
    <property type="entry name" value="POTASSIUM CHANNEL, SUBFAMILY K"/>
    <property type="match status" value="1"/>
</dbReference>
<accession>A0A0L0D5A3</accession>
<keyword evidence="7 8" id="KW-0407">Ion channel</keyword>
<evidence type="ECO:0000256" key="9">
    <source>
        <dbReference type="SAM" id="MobiDB-lite"/>
    </source>
</evidence>
<evidence type="ECO:0000256" key="8">
    <source>
        <dbReference type="RuleBase" id="RU003857"/>
    </source>
</evidence>
<dbReference type="PRINTS" id="PR01333">
    <property type="entry name" value="2POREKCHANEL"/>
</dbReference>
<keyword evidence="2 8" id="KW-0813">Transport</keyword>
<evidence type="ECO:0000259" key="11">
    <source>
        <dbReference type="Pfam" id="PF00168"/>
    </source>
</evidence>
<feature type="transmembrane region" description="Helical" evidence="10">
    <location>
        <begin position="539"/>
        <end position="558"/>
    </location>
</feature>
<name>A0A0L0D5A3_THETB</name>